<organism evidence="1 2">
    <name type="scientific">Dermacentor silvarum</name>
    <name type="common">Tick</name>
    <dbReference type="NCBI Taxonomy" id="543639"/>
    <lineage>
        <taxon>Eukaryota</taxon>
        <taxon>Metazoa</taxon>
        <taxon>Ecdysozoa</taxon>
        <taxon>Arthropoda</taxon>
        <taxon>Chelicerata</taxon>
        <taxon>Arachnida</taxon>
        <taxon>Acari</taxon>
        <taxon>Parasitiformes</taxon>
        <taxon>Ixodida</taxon>
        <taxon>Ixodoidea</taxon>
        <taxon>Ixodidae</taxon>
        <taxon>Rhipicephalinae</taxon>
        <taxon>Dermacentor</taxon>
    </lineage>
</organism>
<comment type="caution">
    <text evidence="1">The sequence shown here is derived from an EMBL/GenBank/DDBJ whole genome shotgun (WGS) entry which is preliminary data.</text>
</comment>
<dbReference type="Proteomes" id="UP000821865">
    <property type="component" value="Chromosome 2"/>
</dbReference>
<evidence type="ECO:0000313" key="1">
    <source>
        <dbReference type="EMBL" id="KAH7966919.1"/>
    </source>
</evidence>
<sequence>MPPPTQQLKDVAAASAFKPPAGANAALRQAVPVPQAVPQVVPAGPTTAVEQPRPAVAKNAPPLQDIKPANPKAVLSGAPQGGEQDEVVAKHSTRRTSTFRSTFRDATEAATPEWDAEISPPLPGSEERKRRRGVRRPADLPLLHLPKFMLMWAPMKIIGLLRPQPTRARRAPTLRELLHEVQNREQEALNRYTKERQRQITVVLVIAVLFLYFIGVVGAYFYYELTEQTPAVPGNRRVPLRLLRSTINGSATSTPEGAKLRSLKRAAREVFRNRPI</sequence>
<evidence type="ECO:0000313" key="2">
    <source>
        <dbReference type="Proteomes" id="UP000821865"/>
    </source>
</evidence>
<dbReference type="EMBL" id="CM023471">
    <property type="protein sequence ID" value="KAH7966919.1"/>
    <property type="molecule type" value="Genomic_DNA"/>
</dbReference>
<reference evidence="1" key="1">
    <citation type="submission" date="2020-05" db="EMBL/GenBank/DDBJ databases">
        <title>Large-scale comparative analyses of tick genomes elucidate their genetic diversity and vector capacities.</title>
        <authorList>
            <person name="Jia N."/>
            <person name="Wang J."/>
            <person name="Shi W."/>
            <person name="Du L."/>
            <person name="Sun Y."/>
            <person name="Zhan W."/>
            <person name="Jiang J."/>
            <person name="Wang Q."/>
            <person name="Zhang B."/>
            <person name="Ji P."/>
            <person name="Sakyi L.B."/>
            <person name="Cui X."/>
            <person name="Yuan T."/>
            <person name="Jiang B."/>
            <person name="Yang W."/>
            <person name="Lam T.T.-Y."/>
            <person name="Chang Q."/>
            <person name="Ding S."/>
            <person name="Wang X."/>
            <person name="Zhu J."/>
            <person name="Ruan X."/>
            <person name="Zhao L."/>
            <person name="Wei J."/>
            <person name="Que T."/>
            <person name="Du C."/>
            <person name="Cheng J."/>
            <person name="Dai P."/>
            <person name="Han X."/>
            <person name="Huang E."/>
            <person name="Gao Y."/>
            <person name="Liu J."/>
            <person name="Shao H."/>
            <person name="Ye R."/>
            <person name="Li L."/>
            <person name="Wei W."/>
            <person name="Wang X."/>
            <person name="Wang C."/>
            <person name="Yang T."/>
            <person name="Huo Q."/>
            <person name="Li W."/>
            <person name="Guo W."/>
            <person name="Chen H."/>
            <person name="Zhou L."/>
            <person name="Ni X."/>
            <person name="Tian J."/>
            <person name="Zhou Y."/>
            <person name="Sheng Y."/>
            <person name="Liu T."/>
            <person name="Pan Y."/>
            <person name="Xia L."/>
            <person name="Li J."/>
            <person name="Zhao F."/>
            <person name="Cao W."/>
        </authorList>
    </citation>
    <scope>NUCLEOTIDE SEQUENCE</scope>
    <source>
        <strain evidence="1">Dsil-2018</strain>
    </source>
</reference>
<protein>
    <submittedName>
        <fullName evidence="1">Uncharacterized protein</fullName>
    </submittedName>
</protein>
<keyword evidence="2" id="KW-1185">Reference proteome</keyword>
<accession>A0ACB8DFK6</accession>
<gene>
    <name evidence="1" type="ORF">HPB49_020661</name>
</gene>
<proteinExistence type="predicted"/>
<name>A0ACB8DFK6_DERSI</name>